<dbReference type="Pfam" id="PF00009">
    <property type="entry name" value="GTP_EFTU"/>
    <property type="match status" value="1"/>
</dbReference>
<name>A0A2V0P3W3_9CHLO</name>
<gene>
    <name evidence="4" type="ORF">Rsub_05002</name>
</gene>
<evidence type="ECO:0000256" key="2">
    <source>
        <dbReference type="ARBA" id="ARBA00023134"/>
    </source>
</evidence>
<evidence type="ECO:0000313" key="5">
    <source>
        <dbReference type="Proteomes" id="UP000247498"/>
    </source>
</evidence>
<dbReference type="InterPro" id="IPR035647">
    <property type="entry name" value="EFG_III/V"/>
</dbReference>
<dbReference type="InterPro" id="IPR035651">
    <property type="entry name" value="BipA_V"/>
</dbReference>
<dbReference type="NCBIfam" id="TIGR00231">
    <property type="entry name" value="small_GTP"/>
    <property type="match status" value="1"/>
</dbReference>
<proteinExistence type="predicted"/>
<dbReference type="Gene3D" id="3.30.70.870">
    <property type="entry name" value="Elongation Factor G (Translational Gtpase), domain 3"/>
    <property type="match status" value="1"/>
</dbReference>
<sequence length="663" mass="69279">MQRLAAGLAARALARRRDAAPAAAAAAAAALADAPAARRALSGAAPDPSLMRNVCIIAHVDHGKTTLFDRLLAACDVQLAGAERAMDSGQLEKERGITIISKVTSFRWGSHLINALDTPGHADFGGEVERVLSMVDGAVLLVDAVEGPLAQTKFVLQKALARGLAPLVVLNKVDRPAATQARCDAVAGQIFDLFAALGADDDQLDFPVLYASAKQGMAPLLDAIVARVPPPAADTEAPFTMRVPFPLPCVAMIEKDPYVGRLATGRVASGRVRVGDRLRVIQHPEGGGGGGGGRGGAAVVDDLRVTRIEKRVGMGKTQLQEAAAGDIVAVAGAGDAAGIADTLAAPGVAAGLDPGRIDPPTLSMFFSTNDSPLAGRSGRAVTARAIGERLALEAEGSVSLRVEAVKGSTESYEVRARGELQLGVLIESLRREGLEFSVSPPAVVFREEEGRRLEPIEEVVAEVNDDHAGAVIEALGLRRGELTEMAPAGGPSGGGRQRLAFEVPARGMIGFRSIFSGLTRGEGVLQRAFARYGPYRGPIQGTRKGAIATLYALDELSSRGAFFVAPGEEVYAGMVVGEAARDGAVDVNVAREKKLTNVRSVQADEKLHVPPPRVMSLEDAIGYVAEDELIEVTPDRVRLRKAILDQGQRLRAAKRAAAADAAA</sequence>
<evidence type="ECO:0000259" key="3">
    <source>
        <dbReference type="PROSITE" id="PS51722"/>
    </source>
</evidence>
<dbReference type="Gene3D" id="2.40.50.250">
    <property type="entry name" value="bipa protein"/>
    <property type="match status" value="1"/>
</dbReference>
<dbReference type="FunCoup" id="A0A2V0P3W3">
    <property type="interactions" value="426"/>
</dbReference>
<dbReference type="PANTHER" id="PTHR42908">
    <property type="entry name" value="TRANSLATION ELONGATION FACTOR-RELATED"/>
    <property type="match status" value="1"/>
</dbReference>
<dbReference type="Pfam" id="PF22042">
    <property type="entry name" value="EF-G_D2"/>
    <property type="match status" value="1"/>
</dbReference>
<dbReference type="GO" id="GO:0003924">
    <property type="term" value="F:GTPase activity"/>
    <property type="evidence" value="ECO:0007669"/>
    <property type="project" value="InterPro"/>
</dbReference>
<dbReference type="PRINTS" id="PR00315">
    <property type="entry name" value="ELONGATNFCT"/>
</dbReference>
<dbReference type="InterPro" id="IPR031157">
    <property type="entry name" value="G_TR_CS"/>
</dbReference>
<dbReference type="InterPro" id="IPR048876">
    <property type="entry name" value="BipA_C"/>
</dbReference>
<dbReference type="PROSITE" id="PS00301">
    <property type="entry name" value="G_TR_1"/>
    <property type="match status" value="1"/>
</dbReference>
<dbReference type="GO" id="GO:0005829">
    <property type="term" value="C:cytosol"/>
    <property type="evidence" value="ECO:0007669"/>
    <property type="project" value="TreeGrafter"/>
</dbReference>
<organism evidence="4 5">
    <name type="scientific">Raphidocelis subcapitata</name>
    <dbReference type="NCBI Taxonomy" id="307507"/>
    <lineage>
        <taxon>Eukaryota</taxon>
        <taxon>Viridiplantae</taxon>
        <taxon>Chlorophyta</taxon>
        <taxon>core chlorophytes</taxon>
        <taxon>Chlorophyceae</taxon>
        <taxon>CS clade</taxon>
        <taxon>Sphaeropleales</taxon>
        <taxon>Selenastraceae</taxon>
        <taxon>Raphidocelis</taxon>
    </lineage>
</organism>
<dbReference type="Pfam" id="PF00679">
    <property type="entry name" value="EFG_C"/>
    <property type="match status" value="1"/>
</dbReference>
<dbReference type="STRING" id="307507.A0A2V0P3W3"/>
<keyword evidence="5" id="KW-1185">Reference proteome</keyword>
<dbReference type="SUPFAM" id="SSF50447">
    <property type="entry name" value="Translation proteins"/>
    <property type="match status" value="1"/>
</dbReference>
<dbReference type="InterPro" id="IPR042116">
    <property type="entry name" value="TypA/BipA_C"/>
</dbReference>
<feature type="domain" description="Tr-type G" evidence="3">
    <location>
        <begin position="49"/>
        <end position="232"/>
    </location>
</feature>
<dbReference type="Gene3D" id="2.40.30.10">
    <property type="entry name" value="Translation factors"/>
    <property type="match status" value="1"/>
</dbReference>
<protein>
    <recommendedName>
        <fullName evidence="3">Tr-type G domain-containing protein</fullName>
    </recommendedName>
</protein>
<evidence type="ECO:0000256" key="1">
    <source>
        <dbReference type="ARBA" id="ARBA00022741"/>
    </source>
</evidence>
<dbReference type="PROSITE" id="PS51722">
    <property type="entry name" value="G_TR_2"/>
    <property type="match status" value="1"/>
</dbReference>
<dbReference type="Gene3D" id="3.40.50.300">
    <property type="entry name" value="P-loop containing nucleotide triphosphate hydrolases"/>
    <property type="match status" value="1"/>
</dbReference>
<dbReference type="EMBL" id="BDRX01000027">
    <property type="protein sequence ID" value="GBF91897.1"/>
    <property type="molecule type" value="Genomic_DNA"/>
</dbReference>
<dbReference type="InterPro" id="IPR005225">
    <property type="entry name" value="Small_GTP-bd"/>
</dbReference>
<dbReference type="FunFam" id="3.30.70.240:FF:000002">
    <property type="entry name" value="GTP-binding protein TypA"/>
    <property type="match status" value="1"/>
</dbReference>
<dbReference type="SMART" id="SM00838">
    <property type="entry name" value="EFG_C"/>
    <property type="match status" value="1"/>
</dbReference>
<keyword evidence="2" id="KW-0342">GTP-binding</keyword>
<dbReference type="PANTHER" id="PTHR42908:SF8">
    <property type="entry name" value="TR-TYPE G DOMAIN-CONTAINING PROTEIN"/>
    <property type="match status" value="1"/>
</dbReference>
<comment type="caution">
    <text evidence="4">The sequence shown here is derived from an EMBL/GenBank/DDBJ whole genome shotgun (WGS) entry which is preliminary data.</text>
</comment>
<dbReference type="SUPFAM" id="SSF52540">
    <property type="entry name" value="P-loop containing nucleoside triphosphate hydrolases"/>
    <property type="match status" value="1"/>
</dbReference>
<dbReference type="GO" id="GO:1990904">
    <property type="term" value="C:ribonucleoprotein complex"/>
    <property type="evidence" value="ECO:0007669"/>
    <property type="project" value="TreeGrafter"/>
</dbReference>
<dbReference type="Gene3D" id="3.30.70.240">
    <property type="match status" value="1"/>
</dbReference>
<dbReference type="Pfam" id="PF21018">
    <property type="entry name" value="BipA_C"/>
    <property type="match status" value="1"/>
</dbReference>
<dbReference type="InterPro" id="IPR009000">
    <property type="entry name" value="Transl_B-barrel_sf"/>
</dbReference>
<dbReference type="InterPro" id="IPR000795">
    <property type="entry name" value="T_Tr_GTP-bd_dom"/>
</dbReference>
<dbReference type="Proteomes" id="UP000247498">
    <property type="component" value="Unassembled WGS sequence"/>
</dbReference>
<keyword evidence="1" id="KW-0547">Nucleotide-binding</keyword>
<dbReference type="GO" id="GO:0005525">
    <property type="term" value="F:GTP binding"/>
    <property type="evidence" value="ECO:0007669"/>
    <property type="project" value="UniProtKB-KW"/>
</dbReference>
<dbReference type="InterPro" id="IPR000640">
    <property type="entry name" value="EFG_V-like"/>
</dbReference>
<dbReference type="AlphaFoldDB" id="A0A2V0P3W3"/>
<dbReference type="InterPro" id="IPR027417">
    <property type="entry name" value="P-loop_NTPase"/>
</dbReference>
<dbReference type="InterPro" id="IPR053905">
    <property type="entry name" value="EF-G-like_DII"/>
</dbReference>
<dbReference type="InParanoid" id="A0A2V0P3W3"/>
<dbReference type="SUPFAM" id="SSF54980">
    <property type="entry name" value="EF-G C-terminal domain-like"/>
    <property type="match status" value="2"/>
</dbReference>
<evidence type="ECO:0000313" key="4">
    <source>
        <dbReference type="EMBL" id="GBF91897.1"/>
    </source>
</evidence>
<reference evidence="4 5" key="1">
    <citation type="journal article" date="2018" name="Sci. Rep.">
        <title>Raphidocelis subcapitata (=Pseudokirchneriella subcapitata) provides an insight into genome evolution and environmental adaptations in the Sphaeropleales.</title>
        <authorList>
            <person name="Suzuki S."/>
            <person name="Yamaguchi H."/>
            <person name="Nakajima N."/>
            <person name="Kawachi M."/>
        </authorList>
    </citation>
    <scope>NUCLEOTIDE SEQUENCE [LARGE SCALE GENOMIC DNA]</scope>
    <source>
        <strain evidence="4 5">NIES-35</strain>
    </source>
</reference>
<dbReference type="CDD" id="cd03710">
    <property type="entry name" value="BipA_TypA_C"/>
    <property type="match status" value="1"/>
</dbReference>
<dbReference type="OrthoDB" id="364892at2759"/>
<accession>A0A2V0P3W3</accession>